<dbReference type="Proteomes" id="UP000009072">
    <property type="component" value="Chromosome"/>
</dbReference>
<dbReference type="EMBL" id="AE017308">
    <property type="protein sequence ID" value="AAT27864.1"/>
    <property type="molecule type" value="Genomic_DNA"/>
</dbReference>
<dbReference type="AlphaFoldDB" id="Q6KHR4"/>
<name>Q6KHR4_MYCM1</name>
<dbReference type="KEGG" id="mmo:MMOB3780"/>
<organism evidence="1 2">
    <name type="scientific">Mycoplasma mobile (strain ATCC 43663 / 163K / NCTC 11711)</name>
    <name type="common">Mesomycoplasma mobile</name>
    <dbReference type="NCBI Taxonomy" id="267748"/>
    <lineage>
        <taxon>Bacteria</taxon>
        <taxon>Bacillati</taxon>
        <taxon>Mycoplasmatota</taxon>
        <taxon>Mycoplasmoidales</taxon>
        <taxon>Metamycoplasmataceae</taxon>
        <taxon>Mesomycoplasma</taxon>
    </lineage>
</organism>
<evidence type="ECO:0000313" key="2">
    <source>
        <dbReference type="Proteomes" id="UP000009072"/>
    </source>
</evidence>
<keyword evidence="1" id="KW-0808">Transferase</keyword>
<dbReference type="GO" id="GO:0016874">
    <property type="term" value="F:ligase activity"/>
    <property type="evidence" value="ECO:0007669"/>
    <property type="project" value="UniProtKB-KW"/>
</dbReference>
<dbReference type="Pfam" id="PF02686">
    <property type="entry name" value="GatC"/>
    <property type="match status" value="1"/>
</dbReference>
<proteinExistence type="predicted"/>
<reference evidence="1 2" key="1">
    <citation type="journal article" date="2004" name="Genome Res.">
        <title>The complete genome and proteome of Mycoplasma mobile.</title>
        <authorList>
            <person name="Jaffe J.D."/>
            <person name="Stange-Thomann N."/>
            <person name="Smith C."/>
            <person name="DeCaprio D."/>
            <person name="Fisher S."/>
            <person name="Butler J."/>
            <person name="Calvo S."/>
            <person name="Elkins T."/>
            <person name="FitzGerald M.G."/>
            <person name="Hafez N."/>
            <person name="Kodira C.D."/>
            <person name="Major J."/>
            <person name="Wang S."/>
            <person name="Wilkinson J."/>
            <person name="Nicol R."/>
            <person name="Nusbaum C."/>
            <person name="Birren B."/>
            <person name="Berg H.C."/>
            <person name="Church G.M."/>
        </authorList>
    </citation>
    <scope>NUCLEOTIDE SEQUENCE [LARGE SCALE GENOMIC DNA]</scope>
    <source>
        <strain evidence="2">ATCC 43663 / 163K / NCTC 11711</strain>
    </source>
</reference>
<keyword evidence="2" id="KW-1185">Reference proteome</keyword>
<dbReference type="GO" id="GO:0006450">
    <property type="term" value="P:regulation of translational fidelity"/>
    <property type="evidence" value="ECO:0007669"/>
    <property type="project" value="InterPro"/>
</dbReference>
<sequence>MSRGVTLNKHQFKEIAISIKLIPSEKVLNSLEREFNAIEKTLVLLKKVDIKNIKALSHINENETFYLREDDSDTSELLTQDQIFENAKDFYQDYVVVSKVVK</sequence>
<gene>
    <name evidence="1" type="primary">gatC</name>
    <name evidence="1" type="ordered locus">MMOB3780</name>
</gene>
<keyword evidence="1" id="KW-0436">Ligase</keyword>
<dbReference type="EC" id="6.3.5.-" evidence="1"/>
<dbReference type="HOGENOM" id="CLU_105899_4_0_14"/>
<dbReference type="InterPro" id="IPR003837">
    <property type="entry name" value="GatC"/>
</dbReference>
<dbReference type="SUPFAM" id="SSF141000">
    <property type="entry name" value="Glu-tRNAGln amidotransferase C subunit"/>
    <property type="match status" value="1"/>
</dbReference>
<dbReference type="STRING" id="267748.MMOB3780"/>
<dbReference type="GO" id="GO:0016740">
    <property type="term" value="F:transferase activity"/>
    <property type="evidence" value="ECO:0007669"/>
    <property type="project" value="UniProtKB-KW"/>
</dbReference>
<accession>Q6KHR4</accession>
<protein>
    <submittedName>
        <fullName evidence="1">Glutamyl-tRNA amidotransferase subunit C</fullName>
        <ecNumber evidence="1">6.3.5.-</ecNumber>
    </submittedName>
</protein>
<dbReference type="InterPro" id="IPR036113">
    <property type="entry name" value="Asp/Glu-ADT_sf_sub_c"/>
</dbReference>
<evidence type="ECO:0000313" key="1">
    <source>
        <dbReference type="EMBL" id="AAT27864.1"/>
    </source>
</evidence>